<accession>A0A8J5MVN4</accession>
<reference evidence="2" key="1">
    <citation type="journal article" date="2021" name="Sci. Adv.">
        <title>The American lobster genome reveals insights on longevity, neural, and immune adaptations.</title>
        <authorList>
            <person name="Polinski J.M."/>
            <person name="Zimin A.V."/>
            <person name="Clark K.F."/>
            <person name="Kohn A.B."/>
            <person name="Sadowski N."/>
            <person name="Timp W."/>
            <person name="Ptitsyn A."/>
            <person name="Khanna P."/>
            <person name="Romanova D.Y."/>
            <person name="Williams P."/>
            <person name="Greenwood S.J."/>
            <person name="Moroz L.L."/>
            <person name="Walt D.R."/>
            <person name="Bodnar A.G."/>
        </authorList>
    </citation>
    <scope>NUCLEOTIDE SEQUENCE</scope>
    <source>
        <strain evidence="2">GMGI-L3</strain>
    </source>
</reference>
<proteinExistence type="predicted"/>
<feature type="compositionally biased region" description="Pro residues" evidence="1">
    <location>
        <begin position="329"/>
        <end position="358"/>
    </location>
</feature>
<protein>
    <submittedName>
        <fullName evidence="2">Uncharacterized protein</fullName>
    </submittedName>
</protein>
<feature type="compositionally biased region" description="Low complexity" evidence="1">
    <location>
        <begin position="316"/>
        <end position="328"/>
    </location>
</feature>
<dbReference type="AlphaFoldDB" id="A0A8J5MVN4"/>
<evidence type="ECO:0000313" key="3">
    <source>
        <dbReference type="Proteomes" id="UP000747542"/>
    </source>
</evidence>
<gene>
    <name evidence="2" type="ORF">Hamer_G010959</name>
</gene>
<name>A0A8J5MVN4_HOMAM</name>
<keyword evidence="3" id="KW-1185">Reference proteome</keyword>
<evidence type="ECO:0000313" key="2">
    <source>
        <dbReference type="EMBL" id="KAG7166145.1"/>
    </source>
</evidence>
<comment type="caution">
    <text evidence="2">The sequence shown here is derived from an EMBL/GenBank/DDBJ whole genome shotgun (WGS) entry which is preliminary data.</text>
</comment>
<dbReference type="Proteomes" id="UP000747542">
    <property type="component" value="Unassembled WGS sequence"/>
</dbReference>
<organism evidence="2 3">
    <name type="scientific">Homarus americanus</name>
    <name type="common">American lobster</name>
    <dbReference type="NCBI Taxonomy" id="6706"/>
    <lineage>
        <taxon>Eukaryota</taxon>
        <taxon>Metazoa</taxon>
        <taxon>Ecdysozoa</taxon>
        <taxon>Arthropoda</taxon>
        <taxon>Crustacea</taxon>
        <taxon>Multicrustacea</taxon>
        <taxon>Malacostraca</taxon>
        <taxon>Eumalacostraca</taxon>
        <taxon>Eucarida</taxon>
        <taxon>Decapoda</taxon>
        <taxon>Pleocyemata</taxon>
        <taxon>Astacidea</taxon>
        <taxon>Nephropoidea</taxon>
        <taxon>Nephropidae</taxon>
        <taxon>Homarus</taxon>
    </lineage>
</organism>
<evidence type="ECO:0000256" key="1">
    <source>
        <dbReference type="SAM" id="MobiDB-lite"/>
    </source>
</evidence>
<dbReference type="EMBL" id="JAHLQT010022636">
    <property type="protein sequence ID" value="KAG7166145.1"/>
    <property type="molecule type" value="Genomic_DNA"/>
</dbReference>
<feature type="compositionally biased region" description="Basic residues" evidence="1">
    <location>
        <begin position="364"/>
        <end position="374"/>
    </location>
</feature>
<feature type="compositionally biased region" description="Pro residues" evidence="1">
    <location>
        <begin position="288"/>
        <end position="315"/>
    </location>
</feature>
<feature type="region of interest" description="Disordered" evidence="1">
    <location>
        <begin position="255"/>
        <end position="374"/>
    </location>
</feature>
<sequence length="374" mass="40868">MDVTTAITDFEQAALNATSNKLGPHVNAKACFYHLTQSTWREIQSLGPSNRYNEDDDIKYFCGMLDGLAFLPVDRVSGGVDDIKDNTPDGLEDLVDYFDATYVTVTYRRNGQTRQYPGPVTMPVRRIPPLFPPEKWNVNLATIDNKDRTNHLCESWNRGLQQLVDYSHPTETFINDSEISVLILEMAIRHWRKCSEALGIIYLYDMTTVQEVTCEVAEMPPVLLPGCSVPLPRDYWVTYGVWLLLHLTGSPPTPPLAPLPPTGSPPPHSLPTASPPASPSPHQVPSSPRAPPGSPPTPDPSPLAPPISSPRPPPTGSLLPSPSLLSTAPPSPPAPPSPAPLPTCSPLPLLPHRLPSPAPDNTKHIRNPRHVTKL</sequence>
<feature type="compositionally biased region" description="Pro residues" evidence="1">
    <location>
        <begin position="255"/>
        <end position="279"/>
    </location>
</feature>